<dbReference type="SUPFAM" id="SSF53474">
    <property type="entry name" value="alpha/beta-Hydrolases"/>
    <property type="match status" value="1"/>
</dbReference>
<feature type="signal peptide" evidence="1">
    <location>
        <begin position="1"/>
        <end position="30"/>
    </location>
</feature>
<dbReference type="OrthoDB" id="8186176at2759"/>
<dbReference type="InterPro" id="IPR029058">
    <property type="entry name" value="AB_hydrolase_fold"/>
</dbReference>
<dbReference type="GO" id="GO:0006629">
    <property type="term" value="P:lipid metabolic process"/>
    <property type="evidence" value="ECO:0007669"/>
    <property type="project" value="InterPro"/>
</dbReference>
<protein>
    <submittedName>
        <fullName evidence="4">Lipase member K-like</fullName>
    </submittedName>
</protein>
<evidence type="ECO:0000256" key="1">
    <source>
        <dbReference type="SAM" id="SignalP"/>
    </source>
</evidence>
<keyword evidence="1" id="KW-0732">Signal</keyword>
<dbReference type="AlphaFoldDB" id="A0A6P9A684"/>
<feature type="domain" description="Partial AB-hydrolase lipase" evidence="2">
    <location>
        <begin position="118"/>
        <end position="168"/>
    </location>
</feature>
<name>A0A6P9A684_THRPL</name>
<evidence type="ECO:0000313" key="4">
    <source>
        <dbReference type="RefSeq" id="XP_034253473.1"/>
    </source>
</evidence>
<gene>
    <name evidence="4" type="primary">LOC117652564</name>
</gene>
<accession>A0A6P9A684</accession>
<dbReference type="PANTHER" id="PTHR11005">
    <property type="entry name" value="LYSOSOMAL ACID LIPASE-RELATED"/>
    <property type="match status" value="1"/>
</dbReference>
<evidence type="ECO:0000259" key="2">
    <source>
        <dbReference type="Pfam" id="PF04083"/>
    </source>
</evidence>
<evidence type="ECO:0000313" key="3">
    <source>
        <dbReference type="Proteomes" id="UP000515158"/>
    </source>
</evidence>
<dbReference type="Pfam" id="PF04083">
    <property type="entry name" value="Abhydro_lipase"/>
    <property type="match status" value="1"/>
</dbReference>
<dbReference type="Gene3D" id="3.40.50.1820">
    <property type="entry name" value="alpha/beta hydrolase"/>
    <property type="match status" value="1"/>
</dbReference>
<dbReference type="KEGG" id="tpal:117652564"/>
<keyword evidence="3" id="KW-1185">Reference proteome</keyword>
<feature type="chain" id="PRO_5027896571" evidence="1">
    <location>
        <begin position="31"/>
        <end position="477"/>
    </location>
</feature>
<dbReference type="Proteomes" id="UP000515158">
    <property type="component" value="Unplaced"/>
</dbReference>
<organism evidence="4">
    <name type="scientific">Thrips palmi</name>
    <name type="common">Melon thrips</name>
    <dbReference type="NCBI Taxonomy" id="161013"/>
    <lineage>
        <taxon>Eukaryota</taxon>
        <taxon>Metazoa</taxon>
        <taxon>Ecdysozoa</taxon>
        <taxon>Arthropoda</taxon>
        <taxon>Hexapoda</taxon>
        <taxon>Insecta</taxon>
        <taxon>Pterygota</taxon>
        <taxon>Neoptera</taxon>
        <taxon>Paraneoptera</taxon>
        <taxon>Thysanoptera</taxon>
        <taxon>Terebrantia</taxon>
        <taxon>Thripoidea</taxon>
        <taxon>Thripidae</taxon>
        <taxon>Thrips</taxon>
    </lineage>
</organism>
<proteinExistence type="predicted"/>
<dbReference type="InterPro" id="IPR006693">
    <property type="entry name" value="AB_hydrolase_lipase"/>
</dbReference>
<dbReference type="RefSeq" id="XP_034253473.1">
    <property type="nucleotide sequence ID" value="XM_034397582.1"/>
</dbReference>
<reference evidence="4" key="1">
    <citation type="submission" date="2025-08" db="UniProtKB">
        <authorList>
            <consortium name="RefSeq"/>
        </authorList>
    </citation>
    <scope>IDENTIFICATION</scope>
    <source>
        <tissue evidence="4">Total insect</tissue>
    </source>
</reference>
<dbReference type="InParanoid" id="A0A6P9A684"/>
<sequence>MATVKTWAMIPLALLLVVWTLPTAVSQSQAGPFDPLIEGLVGPVAEGAAGLLPIPFALIAKVSPYTSTLNPLLQSALLQNNFTQFSSDIVTNLSALFGVLAEAKLPVPPFLRPNIEAEKMGFVGEAYNVTTADGYILGVFRIRSGQCSSYRAVVVIPPGLLSNAATFIYVKENSLAYRLARRCFDVWLFTFRGYLFGRGHTHLRDTSSEFWDFYPYHWGAFDLPAQLEFVSNKTGSTRMRLMGVDQTATALLFMNHVHGQRYQRLLASCYIYAPFGYLGRLRSPLFTAMALGRDFLTAAGAVALHNELAFMNPVVHPVIYNLCGRISPITCDYLLQLLAGKTDQLDSAVFPYAFANLIDSISIRAMTYYLQQVGKIKYMAFFDYGFIENMKRYNRSTPENVNLEATTVPCSFYALGQATDSVQEDNLDTWHALAKSAQSTFEVLAKYNGIGPFVPVDTESIYGPAIRQLETDLTRLP</sequence>
<dbReference type="GeneID" id="117652564"/>